<reference evidence="1 2" key="1">
    <citation type="submission" date="2024-08" db="EMBL/GenBank/DDBJ databases">
        <authorList>
            <person name="Cucini C."/>
            <person name="Frati F."/>
        </authorList>
    </citation>
    <scope>NUCLEOTIDE SEQUENCE [LARGE SCALE GENOMIC DNA]</scope>
</reference>
<protein>
    <submittedName>
        <fullName evidence="1">Uncharacterized protein</fullName>
    </submittedName>
</protein>
<evidence type="ECO:0000313" key="1">
    <source>
        <dbReference type="EMBL" id="CAL8119332.1"/>
    </source>
</evidence>
<comment type="caution">
    <text evidence="1">The sequence shown here is derived from an EMBL/GenBank/DDBJ whole genome shotgun (WGS) entry which is preliminary data.</text>
</comment>
<name>A0ABP1RB08_9HEXA</name>
<proteinExistence type="predicted"/>
<dbReference type="EMBL" id="CAXLJM020000058">
    <property type="protein sequence ID" value="CAL8119332.1"/>
    <property type="molecule type" value="Genomic_DNA"/>
</dbReference>
<evidence type="ECO:0000313" key="2">
    <source>
        <dbReference type="Proteomes" id="UP001642540"/>
    </source>
</evidence>
<gene>
    <name evidence="1" type="ORF">ODALV1_LOCUS18503</name>
</gene>
<dbReference type="Proteomes" id="UP001642540">
    <property type="component" value="Unassembled WGS sequence"/>
</dbReference>
<organism evidence="1 2">
    <name type="scientific">Orchesella dallaii</name>
    <dbReference type="NCBI Taxonomy" id="48710"/>
    <lineage>
        <taxon>Eukaryota</taxon>
        <taxon>Metazoa</taxon>
        <taxon>Ecdysozoa</taxon>
        <taxon>Arthropoda</taxon>
        <taxon>Hexapoda</taxon>
        <taxon>Collembola</taxon>
        <taxon>Entomobryomorpha</taxon>
        <taxon>Entomobryoidea</taxon>
        <taxon>Orchesellidae</taxon>
        <taxon>Orchesellinae</taxon>
        <taxon>Orchesella</taxon>
    </lineage>
</organism>
<accession>A0ABP1RB08</accession>
<keyword evidence="2" id="KW-1185">Reference proteome</keyword>
<sequence>MASTVYLVDRGNVLCPRYRPFDLRGVNSGMFYSFRSYDITSIPINQNIVSTNDKLCPFAITILFKDMCPGRQTSIRVLGPFLEKFKDVYEDFNTLKLNLTFKYPTKSWSIAAGSTSAVENQFVCPVSEISLREKFFIGMKTCPPNNIAIICVNHEAKNMLGDSKRQVEDEHVMAYRKKNVERDLLCHKYSQQNDEEEAQALSKFQLEPGAMFCKGSNAKRVPCHEHGQSFRSKLKLCRNLSDHLRQ</sequence>